<dbReference type="SUPFAM" id="SSF50494">
    <property type="entry name" value="Trypsin-like serine proteases"/>
    <property type="match status" value="1"/>
</dbReference>
<organism evidence="3 4">
    <name type="scientific">Effrenium voratum</name>
    <dbReference type="NCBI Taxonomy" id="2562239"/>
    <lineage>
        <taxon>Eukaryota</taxon>
        <taxon>Sar</taxon>
        <taxon>Alveolata</taxon>
        <taxon>Dinophyceae</taxon>
        <taxon>Suessiales</taxon>
        <taxon>Symbiodiniaceae</taxon>
        <taxon>Effrenium</taxon>
    </lineage>
</organism>
<evidence type="ECO:0000313" key="4">
    <source>
        <dbReference type="Proteomes" id="UP001178507"/>
    </source>
</evidence>
<comment type="caution">
    <text evidence="3">The sequence shown here is derived from an EMBL/GenBank/DDBJ whole genome shotgun (WGS) entry which is preliminary data.</text>
</comment>
<keyword evidence="2" id="KW-0732">Signal</keyword>
<dbReference type="Proteomes" id="UP001178507">
    <property type="component" value="Unassembled WGS sequence"/>
</dbReference>
<name>A0AA36HMG6_9DINO</name>
<evidence type="ECO:0008006" key="5">
    <source>
        <dbReference type="Google" id="ProtNLM"/>
    </source>
</evidence>
<evidence type="ECO:0000256" key="1">
    <source>
        <dbReference type="SAM" id="MobiDB-lite"/>
    </source>
</evidence>
<sequence>MALANARRQASKRLCPIRCIGIFLALAFCGQNGRALTPPAAGKRSVGVLCQAEKVKESKAKKEAKEKAKVKPKAKPKAKAAASNGELSPDEQWERRRDQMILPAAKVVSHDGKQGSAVVLAQKEGTYVLTCHHVIRDCIKQIDRWDPVEKSSKKVEQFMHPSVETFLYDPHGRHLQTVVTSADIVAYRQYGDQWSFEGDLALLKLKAPVDIPACALIGEEDFDEVRPLDEVVMVGCPDASEVPLPTLGHVASLSEQRAGIGLMLSQVFGNPGSSGSAVFRFSPERQRYEVIALHSLTDSRGSLTNVGRGNFLRLAVRAPEIHKFLRLHSFGHLVAEPSEGNTSQAEVNGTKTAKAKAKSSR</sequence>
<feature type="compositionally biased region" description="Basic and acidic residues" evidence="1">
    <location>
        <begin position="60"/>
        <end position="69"/>
    </location>
</feature>
<protein>
    <recommendedName>
        <fullName evidence="5">Serine protease</fullName>
    </recommendedName>
</protein>
<feature type="region of interest" description="Disordered" evidence="1">
    <location>
        <begin position="60"/>
        <end position="93"/>
    </location>
</feature>
<proteinExistence type="predicted"/>
<gene>
    <name evidence="3" type="ORF">EVOR1521_LOCUS1852</name>
</gene>
<evidence type="ECO:0000256" key="2">
    <source>
        <dbReference type="SAM" id="SignalP"/>
    </source>
</evidence>
<feature type="signal peptide" evidence="2">
    <location>
        <begin position="1"/>
        <end position="35"/>
    </location>
</feature>
<dbReference type="Gene3D" id="2.40.10.120">
    <property type="match status" value="1"/>
</dbReference>
<evidence type="ECO:0000313" key="3">
    <source>
        <dbReference type="EMBL" id="CAJ1371556.1"/>
    </source>
</evidence>
<dbReference type="EMBL" id="CAUJNA010000086">
    <property type="protein sequence ID" value="CAJ1371556.1"/>
    <property type="molecule type" value="Genomic_DNA"/>
</dbReference>
<accession>A0AA36HMG6</accession>
<dbReference type="Pfam" id="PF13365">
    <property type="entry name" value="Trypsin_2"/>
    <property type="match status" value="1"/>
</dbReference>
<dbReference type="AlphaFoldDB" id="A0AA36HMG6"/>
<feature type="region of interest" description="Disordered" evidence="1">
    <location>
        <begin position="338"/>
        <end position="361"/>
    </location>
</feature>
<dbReference type="InterPro" id="IPR009003">
    <property type="entry name" value="Peptidase_S1_PA"/>
</dbReference>
<reference evidence="3" key="1">
    <citation type="submission" date="2023-08" db="EMBL/GenBank/DDBJ databases">
        <authorList>
            <person name="Chen Y."/>
            <person name="Shah S."/>
            <person name="Dougan E. K."/>
            <person name="Thang M."/>
            <person name="Chan C."/>
        </authorList>
    </citation>
    <scope>NUCLEOTIDE SEQUENCE</scope>
</reference>
<feature type="chain" id="PRO_5041217118" description="Serine protease" evidence="2">
    <location>
        <begin position="36"/>
        <end position="361"/>
    </location>
</feature>
<keyword evidence="4" id="KW-1185">Reference proteome</keyword>
<feature type="compositionally biased region" description="Polar residues" evidence="1">
    <location>
        <begin position="339"/>
        <end position="349"/>
    </location>
</feature>